<dbReference type="Proteomes" id="UP000632222">
    <property type="component" value="Unassembled WGS sequence"/>
</dbReference>
<dbReference type="InterPro" id="IPR050365">
    <property type="entry name" value="TIM50"/>
</dbReference>
<dbReference type="Gene3D" id="3.40.50.1000">
    <property type="entry name" value="HAD superfamily/HAD-like"/>
    <property type="match status" value="1"/>
</dbReference>
<sequence>MTTRPLIILDLDETLIHSTVSMSRVPKPDFLIDNLRVKVRPHTFDLLKVCFDHYDVGVWTSSAWDYAEAILKAVFPKKQAEQIKFLWSREHCIREFDEVLKEHLWAKHLSRVEKEIGYPQDKVWLIDDSPEKFRGTPGKIIRVKPFFGDESDIELLELAGYLGRLGQTVQPEQKYGRR</sequence>
<evidence type="ECO:0000313" key="3">
    <source>
        <dbReference type="Proteomes" id="UP000632222"/>
    </source>
</evidence>
<reference evidence="3" key="1">
    <citation type="journal article" date="2019" name="Int. J. Syst. Evol. Microbiol.">
        <title>The Global Catalogue of Microorganisms (GCM) 10K type strain sequencing project: providing services to taxonomists for standard genome sequencing and annotation.</title>
        <authorList>
            <consortium name="The Broad Institute Genomics Platform"/>
            <consortium name="The Broad Institute Genome Sequencing Center for Infectious Disease"/>
            <person name="Wu L."/>
            <person name="Ma J."/>
        </authorList>
    </citation>
    <scope>NUCLEOTIDE SEQUENCE [LARGE SCALE GENOMIC DNA]</scope>
    <source>
        <strain evidence="3">JCM 14370</strain>
    </source>
</reference>
<gene>
    <name evidence="2" type="ORF">GCM10008938_28940</name>
</gene>
<evidence type="ECO:0000313" key="2">
    <source>
        <dbReference type="EMBL" id="GGJ41118.1"/>
    </source>
</evidence>
<feature type="domain" description="FCP1 homology" evidence="1">
    <location>
        <begin position="1"/>
        <end position="165"/>
    </location>
</feature>
<dbReference type="InterPro" id="IPR036412">
    <property type="entry name" value="HAD-like_sf"/>
</dbReference>
<organism evidence="2 3">
    <name type="scientific">Deinococcus roseus</name>
    <dbReference type="NCBI Taxonomy" id="392414"/>
    <lineage>
        <taxon>Bacteria</taxon>
        <taxon>Thermotogati</taxon>
        <taxon>Deinococcota</taxon>
        <taxon>Deinococci</taxon>
        <taxon>Deinococcales</taxon>
        <taxon>Deinococcaceae</taxon>
        <taxon>Deinococcus</taxon>
    </lineage>
</organism>
<dbReference type="PROSITE" id="PS50969">
    <property type="entry name" value="FCP1"/>
    <property type="match status" value="1"/>
</dbReference>
<dbReference type="SMART" id="SM00577">
    <property type="entry name" value="CPDc"/>
    <property type="match status" value="1"/>
</dbReference>
<protein>
    <recommendedName>
        <fullName evidence="1">FCP1 homology domain-containing protein</fullName>
    </recommendedName>
</protein>
<keyword evidence="3" id="KW-1185">Reference proteome</keyword>
<dbReference type="SUPFAM" id="SSF56784">
    <property type="entry name" value="HAD-like"/>
    <property type="match status" value="1"/>
</dbReference>
<dbReference type="InterPro" id="IPR004274">
    <property type="entry name" value="FCP1_dom"/>
</dbReference>
<dbReference type="RefSeq" id="WP_189003492.1">
    <property type="nucleotide sequence ID" value="NZ_BMOD01000011.1"/>
</dbReference>
<dbReference type="Pfam" id="PF03031">
    <property type="entry name" value="NIF"/>
    <property type="match status" value="1"/>
</dbReference>
<comment type="caution">
    <text evidence="2">The sequence shown here is derived from an EMBL/GenBank/DDBJ whole genome shotgun (WGS) entry which is preliminary data.</text>
</comment>
<dbReference type="InterPro" id="IPR023214">
    <property type="entry name" value="HAD_sf"/>
</dbReference>
<dbReference type="PANTHER" id="PTHR12210">
    <property type="entry name" value="DULLARD PROTEIN PHOSPHATASE"/>
    <property type="match status" value="1"/>
</dbReference>
<name>A0ABQ2D199_9DEIO</name>
<accession>A0ABQ2D199</accession>
<dbReference type="EMBL" id="BMOD01000011">
    <property type="protein sequence ID" value="GGJ41118.1"/>
    <property type="molecule type" value="Genomic_DNA"/>
</dbReference>
<proteinExistence type="predicted"/>
<evidence type="ECO:0000259" key="1">
    <source>
        <dbReference type="PROSITE" id="PS50969"/>
    </source>
</evidence>